<proteinExistence type="predicted"/>
<dbReference type="RefSeq" id="WP_013137021.1">
    <property type="nucleotide sequence ID" value="NC_014168.1"/>
</dbReference>
<evidence type="ECO:0008006" key="3">
    <source>
        <dbReference type="Google" id="ProtNLM"/>
    </source>
</evidence>
<accession>D6Z9N8</accession>
<dbReference type="AlphaFoldDB" id="D6Z9N8"/>
<gene>
    <name evidence="1" type="ordered locus">Srot_0072</name>
</gene>
<protein>
    <recommendedName>
        <fullName evidence="3">Major tail protein</fullName>
    </recommendedName>
</protein>
<dbReference type="HOGENOM" id="CLU_1282478_0_0_11"/>
<dbReference type="KEGG" id="srt:Srot_0072"/>
<dbReference type="STRING" id="640132.Srot_0072"/>
<keyword evidence="2" id="KW-1185">Reference proteome</keyword>
<dbReference type="OrthoDB" id="2184509at2"/>
<evidence type="ECO:0000313" key="1">
    <source>
        <dbReference type="EMBL" id="ADG96565.1"/>
    </source>
</evidence>
<dbReference type="EMBL" id="CP001958">
    <property type="protein sequence ID" value="ADG96565.1"/>
    <property type="molecule type" value="Genomic_DNA"/>
</dbReference>
<sequence length="215" mass="23424">MTNPTTPATGKDYFGYGDVRNIFKPQPDSEKTVGGLFVGPKFIDVAEALDLDAPVLESLKQAGYLTVEGIRVKQDRPGKAINAFGGDELDYGQTSFSLTVAFDVLEYFNDDAQRLAYGKNNVTVTPATTSHGKRTLTKITAKQLDEVSLFILLVQGDKQARYLAPFARVTEVGEEKHVHDELVSTPLTARCFPYQGAVLHRNVDDGMKLPAGLAA</sequence>
<reference evidence="1 2" key="1">
    <citation type="journal article" date="2010" name="Stand. Genomic Sci.">
        <title>Complete genome sequence of Segniliparus rotundus type strain (CDC 1076).</title>
        <authorList>
            <person name="Sikorski J."/>
            <person name="Lapidus A."/>
            <person name="Copeland A."/>
            <person name="Misra M."/>
            <person name="Glavina Del Rio T."/>
            <person name="Nolan M."/>
            <person name="Lucas S."/>
            <person name="Chen F."/>
            <person name="Tice H."/>
            <person name="Cheng J.F."/>
            <person name="Jando M."/>
            <person name="Schneider S."/>
            <person name="Bruce D."/>
            <person name="Goodwin L."/>
            <person name="Pitluck S."/>
            <person name="Liolios K."/>
            <person name="Mikhailova N."/>
            <person name="Pati A."/>
            <person name="Ivanova N."/>
            <person name="Mavromatis K."/>
            <person name="Chen A."/>
            <person name="Palaniappan K."/>
            <person name="Chertkov O."/>
            <person name="Land M."/>
            <person name="Hauser L."/>
            <person name="Chang Y.J."/>
            <person name="Jeffries C.D."/>
            <person name="Brettin T."/>
            <person name="Detter J.C."/>
            <person name="Han C."/>
            <person name="Rohde M."/>
            <person name="Goker M."/>
            <person name="Bristow J."/>
            <person name="Eisen J.A."/>
            <person name="Markowitz V."/>
            <person name="Hugenholtz P."/>
            <person name="Kyrpides N.C."/>
            <person name="Klenk H.P."/>
        </authorList>
    </citation>
    <scope>NUCLEOTIDE SEQUENCE [LARGE SCALE GENOMIC DNA]</scope>
    <source>
        <strain evidence="2">ATCC BAA-972 / CDC 1076 / CIP 108378 / DSM 44985 / JCM 13578</strain>
    </source>
</reference>
<dbReference type="Proteomes" id="UP000002247">
    <property type="component" value="Chromosome"/>
</dbReference>
<name>D6Z9N8_SEGRD</name>
<organism evidence="1 2">
    <name type="scientific">Segniliparus rotundus (strain ATCC BAA-972 / CDC 1076 / CIP 108378 / DSM 44985 / JCM 13578)</name>
    <dbReference type="NCBI Taxonomy" id="640132"/>
    <lineage>
        <taxon>Bacteria</taxon>
        <taxon>Bacillati</taxon>
        <taxon>Actinomycetota</taxon>
        <taxon>Actinomycetes</taxon>
        <taxon>Mycobacteriales</taxon>
        <taxon>Segniliparaceae</taxon>
        <taxon>Segniliparus</taxon>
    </lineage>
</organism>
<evidence type="ECO:0000313" key="2">
    <source>
        <dbReference type="Proteomes" id="UP000002247"/>
    </source>
</evidence>